<reference evidence="4" key="1">
    <citation type="journal article" date="2021" name="Proc. Natl. Acad. Sci. U.S.A.">
        <title>A Catalog of Tens of Thousands of Viruses from Human Metagenomes Reveals Hidden Associations with Chronic Diseases.</title>
        <authorList>
            <person name="Tisza M.J."/>
            <person name="Buck C.B."/>
        </authorList>
    </citation>
    <scope>NUCLEOTIDE SEQUENCE</scope>
    <source>
        <strain evidence="4">CtOow3</strain>
    </source>
</reference>
<dbReference type="Pfam" id="PF09681">
    <property type="entry name" value="Phage_rep_org_N"/>
    <property type="match status" value="1"/>
</dbReference>
<dbReference type="NCBIfam" id="TIGR01714">
    <property type="entry name" value="phage_rep_org_N"/>
    <property type="match status" value="1"/>
</dbReference>
<dbReference type="InterPro" id="IPR034829">
    <property type="entry name" value="DnaD-like_sf"/>
</dbReference>
<feature type="compositionally biased region" description="Polar residues" evidence="1">
    <location>
        <begin position="247"/>
        <end position="261"/>
    </location>
</feature>
<dbReference type="SUPFAM" id="SSF158499">
    <property type="entry name" value="DnaD domain-like"/>
    <property type="match status" value="1"/>
</dbReference>
<evidence type="ECO:0000256" key="1">
    <source>
        <dbReference type="SAM" id="MobiDB-lite"/>
    </source>
</evidence>
<organism evidence="4">
    <name type="scientific">Siphoviridae sp. ctOow3</name>
    <dbReference type="NCBI Taxonomy" id="2826315"/>
    <lineage>
        <taxon>Viruses</taxon>
        <taxon>Duplodnaviria</taxon>
        <taxon>Heunggongvirae</taxon>
        <taxon>Uroviricota</taxon>
        <taxon>Caudoviricetes</taxon>
    </lineage>
</organism>
<protein>
    <submittedName>
        <fullName evidence="4">Replisome organizer</fullName>
    </submittedName>
</protein>
<evidence type="ECO:0000259" key="2">
    <source>
        <dbReference type="Pfam" id="PF07261"/>
    </source>
</evidence>
<evidence type="ECO:0000313" key="4">
    <source>
        <dbReference type="EMBL" id="DAE24382.1"/>
    </source>
</evidence>
<dbReference type="InterPro" id="IPR006343">
    <property type="entry name" value="DnaB/C_C"/>
</dbReference>
<feature type="region of interest" description="Disordered" evidence="1">
    <location>
        <begin position="237"/>
        <end position="269"/>
    </location>
</feature>
<dbReference type="NCBIfam" id="TIGR01446">
    <property type="entry name" value="DnaD_dom"/>
    <property type="match status" value="1"/>
</dbReference>
<dbReference type="InterPro" id="IPR053162">
    <property type="entry name" value="DnaD"/>
</dbReference>
<dbReference type="Gene3D" id="1.10.10.630">
    <property type="entry name" value="DnaD domain-like"/>
    <property type="match status" value="1"/>
</dbReference>
<feature type="domain" description="DnaB/C C-terminal" evidence="2">
    <location>
        <begin position="179"/>
        <end position="241"/>
    </location>
</feature>
<feature type="domain" description="Phage replisome organiser N-terminal" evidence="3">
    <location>
        <begin position="13"/>
        <end position="129"/>
    </location>
</feature>
<accession>A0A8S5QYU7</accession>
<proteinExistence type="predicted"/>
<sequence>MIKITRANRRYYWLQLKEDFFKTKEMKLMRKLPGGEEITIIYLKIMLVSLADEGKIFFEGLAEDLAEELSLLIDEDAEAVRMALIFLEQKKLLTTSDNYQYNLEQVPEMIGSETASTRRARKHRENQKALQCNTDATKRNGEIDIDIEIEIDKDIEIDNNNKTISPSLSENLKSSGIRINEKQHQQLLEYVGIDGMSFDMLNRAIEITSGVHQPSFNYLKAILEKWKEKGFTSLEQVDEHEEERQSAKNTTSRRVGNSIIQTYDDPLPF</sequence>
<dbReference type="PANTHER" id="PTHR37293:SF7">
    <property type="entry name" value="HYPOTHETICAL PHAGE PROTEIN"/>
    <property type="match status" value="1"/>
</dbReference>
<evidence type="ECO:0000259" key="3">
    <source>
        <dbReference type="Pfam" id="PF09681"/>
    </source>
</evidence>
<dbReference type="PANTHER" id="PTHR37293">
    <property type="entry name" value="PHAGE REPLICATION PROTEIN-RELATED"/>
    <property type="match status" value="1"/>
</dbReference>
<name>A0A8S5QYU7_9CAUD</name>
<dbReference type="EMBL" id="BK015773">
    <property type="protein sequence ID" value="DAE24382.1"/>
    <property type="molecule type" value="Genomic_DNA"/>
</dbReference>
<dbReference type="InterPro" id="IPR010056">
    <property type="entry name" value="Phage_rep_org__N"/>
</dbReference>
<dbReference type="Pfam" id="PF07261">
    <property type="entry name" value="DnaB_2"/>
    <property type="match status" value="1"/>
</dbReference>